<feature type="compositionally biased region" description="Basic and acidic residues" evidence="1">
    <location>
        <begin position="40"/>
        <end position="58"/>
    </location>
</feature>
<sequence>MSQCGAMGPLEQRELGDGGPFKFGARCTVNRLTGDTDNQWVERQEGTRQDGVSRDKRWPKSKAAGADFHSFRMDEALVMRFASIDR</sequence>
<dbReference type="Proteomes" id="UP000887565">
    <property type="component" value="Unplaced"/>
</dbReference>
<proteinExistence type="predicted"/>
<dbReference type="WBParaSite" id="nRc.2.0.1.t19048-RA">
    <property type="protein sequence ID" value="nRc.2.0.1.t19048-RA"/>
    <property type="gene ID" value="nRc.2.0.1.g19048"/>
</dbReference>
<name>A0A915IZB7_ROMCU</name>
<protein>
    <submittedName>
        <fullName evidence="3">Uncharacterized protein</fullName>
    </submittedName>
</protein>
<reference evidence="3" key="1">
    <citation type="submission" date="2022-11" db="UniProtKB">
        <authorList>
            <consortium name="WormBaseParasite"/>
        </authorList>
    </citation>
    <scope>IDENTIFICATION</scope>
</reference>
<keyword evidence="2" id="KW-1185">Reference proteome</keyword>
<feature type="region of interest" description="Disordered" evidence="1">
    <location>
        <begin position="1"/>
        <end position="20"/>
    </location>
</feature>
<organism evidence="2 3">
    <name type="scientific">Romanomermis culicivorax</name>
    <name type="common">Nematode worm</name>
    <dbReference type="NCBI Taxonomy" id="13658"/>
    <lineage>
        <taxon>Eukaryota</taxon>
        <taxon>Metazoa</taxon>
        <taxon>Ecdysozoa</taxon>
        <taxon>Nematoda</taxon>
        <taxon>Enoplea</taxon>
        <taxon>Dorylaimia</taxon>
        <taxon>Mermithida</taxon>
        <taxon>Mermithoidea</taxon>
        <taxon>Mermithidae</taxon>
        <taxon>Romanomermis</taxon>
    </lineage>
</organism>
<feature type="region of interest" description="Disordered" evidence="1">
    <location>
        <begin position="38"/>
        <end position="61"/>
    </location>
</feature>
<accession>A0A915IZB7</accession>
<evidence type="ECO:0000256" key="1">
    <source>
        <dbReference type="SAM" id="MobiDB-lite"/>
    </source>
</evidence>
<dbReference type="AlphaFoldDB" id="A0A915IZB7"/>
<evidence type="ECO:0000313" key="2">
    <source>
        <dbReference type="Proteomes" id="UP000887565"/>
    </source>
</evidence>
<evidence type="ECO:0000313" key="3">
    <source>
        <dbReference type="WBParaSite" id="nRc.2.0.1.t19048-RA"/>
    </source>
</evidence>